<dbReference type="SUPFAM" id="SSF103196">
    <property type="entry name" value="Roadblock/LC7 domain"/>
    <property type="match status" value="1"/>
</dbReference>
<dbReference type="OrthoDB" id="304376at2759"/>
<name>A0DCK3_PARTE</name>
<dbReference type="GO" id="GO:0005868">
    <property type="term" value="C:cytoplasmic dynein complex"/>
    <property type="evidence" value="ECO:0000318"/>
    <property type="project" value="GO_Central"/>
</dbReference>
<accession>A0DCK3</accession>
<dbReference type="Gene3D" id="3.30.450.30">
    <property type="entry name" value="Dynein light chain 2a, cytoplasmic"/>
    <property type="match status" value="1"/>
</dbReference>
<reference evidence="1 2" key="1">
    <citation type="journal article" date="2006" name="Nature">
        <title>Global trends of whole-genome duplications revealed by the ciliate Paramecium tetraurelia.</title>
        <authorList>
            <consortium name="Genoscope"/>
            <person name="Aury J.-M."/>
            <person name="Jaillon O."/>
            <person name="Duret L."/>
            <person name="Noel B."/>
            <person name="Jubin C."/>
            <person name="Porcel B.M."/>
            <person name="Segurens B."/>
            <person name="Daubin V."/>
            <person name="Anthouard V."/>
            <person name="Aiach N."/>
            <person name="Arnaiz O."/>
            <person name="Billaut A."/>
            <person name="Beisson J."/>
            <person name="Blanc I."/>
            <person name="Bouhouche K."/>
            <person name="Camara F."/>
            <person name="Duharcourt S."/>
            <person name="Guigo R."/>
            <person name="Gogendeau D."/>
            <person name="Katinka M."/>
            <person name="Keller A.-M."/>
            <person name="Kissmehl R."/>
            <person name="Klotz C."/>
            <person name="Koll F."/>
            <person name="Le Moue A."/>
            <person name="Lepere C."/>
            <person name="Malinsky S."/>
            <person name="Nowacki M."/>
            <person name="Nowak J.K."/>
            <person name="Plattner H."/>
            <person name="Poulain J."/>
            <person name="Ruiz F."/>
            <person name="Serrano V."/>
            <person name="Zagulski M."/>
            <person name="Dessen P."/>
            <person name="Betermier M."/>
            <person name="Weissenbach J."/>
            <person name="Scarpelli C."/>
            <person name="Schachter V."/>
            <person name="Sperling L."/>
            <person name="Meyer E."/>
            <person name="Cohen J."/>
            <person name="Wincker P."/>
        </authorList>
    </citation>
    <scope>NUCLEOTIDE SEQUENCE [LARGE SCALE GENOMIC DNA]</scope>
    <source>
        <strain evidence="1 2">Stock d4-2</strain>
    </source>
</reference>
<keyword evidence="2" id="KW-1185">Reference proteome</keyword>
<proteinExistence type="predicted"/>
<dbReference type="GeneID" id="5033952"/>
<dbReference type="eggNOG" id="ENOG502SCV8">
    <property type="taxonomic scope" value="Eukaryota"/>
</dbReference>
<dbReference type="GO" id="GO:0007018">
    <property type="term" value="P:microtubule-based movement"/>
    <property type="evidence" value="ECO:0000318"/>
    <property type="project" value="GO_Central"/>
</dbReference>
<protein>
    <submittedName>
        <fullName evidence="1">Uncharacterized protein</fullName>
    </submittedName>
</protein>
<dbReference type="STRING" id="5888.A0DCK3"/>
<dbReference type="Proteomes" id="UP000000600">
    <property type="component" value="Unassembled WGS sequence"/>
</dbReference>
<sequence length="117" mass="13639">MVTYYIYIQQQPINDINVDEVLRGLSNVEGANGYTVIREELYYLGIPLKRSEKNINYEKAVHMSALVADLWNVTKKCIQRELRSADNDLEIIRIRTKAQSEYIISQCNFDTYESLRG</sequence>
<dbReference type="GO" id="GO:0045505">
    <property type="term" value="F:dynein intermediate chain binding"/>
    <property type="evidence" value="ECO:0000318"/>
    <property type="project" value="GO_Central"/>
</dbReference>
<dbReference type="HOGENOM" id="CLU_2089512_0_0_1"/>
<dbReference type="KEGG" id="ptm:GSPATT00015648001"/>
<dbReference type="GO" id="GO:0005737">
    <property type="term" value="C:cytoplasm"/>
    <property type="evidence" value="ECO:0000318"/>
    <property type="project" value="GO_Central"/>
</dbReference>
<organism evidence="1 2">
    <name type="scientific">Paramecium tetraurelia</name>
    <dbReference type="NCBI Taxonomy" id="5888"/>
    <lineage>
        <taxon>Eukaryota</taxon>
        <taxon>Sar</taxon>
        <taxon>Alveolata</taxon>
        <taxon>Ciliophora</taxon>
        <taxon>Intramacronucleata</taxon>
        <taxon>Oligohymenophorea</taxon>
        <taxon>Peniculida</taxon>
        <taxon>Parameciidae</taxon>
        <taxon>Paramecium</taxon>
    </lineage>
</organism>
<dbReference type="RefSeq" id="XP_001448167.1">
    <property type="nucleotide sequence ID" value="XM_001448130.1"/>
</dbReference>
<dbReference type="InParanoid" id="A0DCK3"/>
<evidence type="ECO:0000313" key="1">
    <source>
        <dbReference type="EMBL" id="CAK80770.1"/>
    </source>
</evidence>
<evidence type="ECO:0000313" key="2">
    <source>
        <dbReference type="Proteomes" id="UP000000600"/>
    </source>
</evidence>
<gene>
    <name evidence="1" type="ORF">GSPATT00015648001</name>
</gene>
<dbReference type="AlphaFoldDB" id="A0DCK3"/>
<dbReference type="EMBL" id="CT868374">
    <property type="protein sequence ID" value="CAK80770.1"/>
    <property type="molecule type" value="Genomic_DNA"/>
</dbReference>